<feature type="compositionally biased region" description="Basic residues" evidence="1">
    <location>
        <begin position="170"/>
        <end position="184"/>
    </location>
</feature>
<evidence type="ECO:0000256" key="1">
    <source>
        <dbReference type="SAM" id="MobiDB-lite"/>
    </source>
</evidence>
<keyword evidence="3" id="KW-1185">Reference proteome</keyword>
<sequence>MNVISVEVTYPTLHQSLLSTPPRTLTPITRSQSFANNQVPNQKGIVGCYDIHELGEEIRLFGISDETRTALLRERKPAARKASRTAVSTKTSSLTRDSQYTNRNYPSSKSREHSRKLLIRHSAAARSCYVDFSGNFRDAVRAQSVKMAPKNSAPAVHPNLGQRITPKTPQRPKCKQSRQSKKKISASVPVHIKEGLLVIANGQVVDFRKDVKRSANLEDSERKRLRKEMREHLHIVRSFDDIFEKLDATKMQIERIKST</sequence>
<dbReference type="Proteomes" id="UP001152795">
    <property type="component" value="Unassembled WGS sequence"/>
</dbReference>
<gene>
    <name evidence="2" type="ORF">PACLA_8A013991</name>
</gene>
<dbReference type="AlphaFoldDB" id="A0A7D9HBV3"/>
<accession>A0A7D9HBV3</accession>
<proteinExistence type="predicted"/>
<comment type="caution">
    <text evidence="2">The sequence shown here is derived from an EMBL/GenBank/DDBJ whole genome shotgun (WGS) entry which is preliminary data.</text>
</comment>
<dbReference type="EMBL" id="CACRXK020000018">
    <property type="protein sequence ID" value="CAB3976880.1"/>
    <property type="molecule type" value="Genomic_DNA"/>
</dbReference>
<feature type="region of interest" description="Disordered" evidence="1">
    <location>
        <begin position="75"/>
        <end position="114"/>
    </location>
</feature>
<feature type="region of interest" description="Disordered" evidence="1">
    <location>
        <begin position="148"/>
        <end position="186"/>
    </location>
</feature>
<feature type="compositionally biased region" description="Polar residues" evidence="1">
    <location>
        <begin position="85"/>
        <end position="108"/>
    </location>
</feature>
<evidence type="ECO:0000313" key="2">
    <source>
        <dbReference type="EMBL" id="CAB3976880.1"/>
    </source>
</evidence>
<protein>
    <submittedName>
        <fullName evidence="2">Uncharacterized protein</fullName>
    </submittedName>
</protein>
<evidence type="ECO:0000313" key="3">
    <source>
        <dbReference type="Proteomes" id="UP001152795"/>
    </source>
</evidence>
<reference evidence="2" key="1">
    <citation type="submission" date="2020-04" db="EMBL/GenBank/DDBJ databases">
        <authorList>
            <person name="Alioto T."/>
            <person name="Alioto T."/>
            <person name="Gomez Garrido J."/>
        </authorList>
    </citation>
    <scope>NUCLEOTIDE SEQUENCE</scope>
    <source>
        <strain evidence="2">A484AB</strain>
    </source>
</reference>
<organism evidence="2 3">
    <name type="scientific">Paramuricea clavata</name>
    <name type="common">Red gorgonian</name>
    <name type="synonym">Violescent sea-whip</name>
    <dbReference type="NCBI Taxonomy" id="317549"/>
    <lineage>
        <taxon>Eukaryota</taxon>
        <taxon>Metazoa</taxon>
        <taxon>Cnidaria</taxon>
        <taxon>Anthozoa</taxon>
        <taxon>Octocorallia</taxon>
        <taxon>Malacalcyonacea</taxon>
        <taxon>Plexauridae</taxon>
        <taxon>Paramuricea</taxon>
    </lineage>
</organism>
<name>A0A7D9HBV3_PARCT</name>